<dbReference type="InterPro" id="IPR018448">
    <property type="entry name" value="TatB"/>
</dbReference>
<proteinExistence type="inferred from homology"/>
<dbReference type="PANTHER" id="PTHR33162">
    <property type="entry name" value="SEC-INDEPENDENT PROTEIN TRANSLOCASE PROTEIN TATA, CHLOROPLASTIC"/>
    <property type="match status" value="1"/>
</dbReference>
<evidence type="ECO:0000256" key="1">
    <source>
        <dbReference type="ARBA" id="ARBA00004167"/>
    </source>
</evidence>
<comment type="function">
    <text evidence="9">Part of the twin-arginine translocation (Tat) system that transports large folded proteins containing a characteristic twin-arginine motif in their signal peptide across membranes. Together with TatC, TatB is part of a receptor directly interacting with Tat signal peptides. TatB may form an oligomeric binding site that transiently accommodates folded Tat precursor proteins before their translocation.</text>
</comment>
<protein>
    <recommendedName>
        <fullName evidence="9">Sec-independent protein translocase protein TatB</fullName>
    </recommendedName>
</protein>
<keyword evidence="5 9" id="KW-0653">Protein transport</keyword>
<dbReference type="AlphaFoldDB" id="A0A6H1UFX1"/>
<dbReference type="Proteomes" id="UP000501602">
    <property type="component" value="Chromosome"/>
</dbReference>
<dbReference type="GO" id="GO:0033281">
    <property type="term" value="C:TAT protein transport complex"/>
    <property type="evidence" value="ECO:0007669"/>
    <property type="project" value="UniProtKB-UniRule"/>
</dbReference>
<reference evidence="12 13" key="1">
    <citation type="submission" date="2020-04" db="EMBL/GenBank/DDBJ databases">
        <title>Ferrimonas sp. S7 isolated from sea water.</title>
        <authorList>
            <person name="Bae S.S."/>
            <person name="Baek K."/>
        </authorList>
    </citation>
    <scope>NUCLEOTIDE SEQUENCE [LARGE SCALE GENOMIC DNA]</scope>
    <source>
        <strain evidence="12 13">S7</strain>
    </source>
</reference>
<dbReference type="InterPro" id="IPR003369">
    <property type="entry name" value="TatA/B/E"/>
</dbReference>
<dbReference type="Pfam" id="PF02416">
    <property type="entry name" value="TatA_B_E"/>
    <property type="match status" value="1"/>
</dbReference>
<dbReference type="PRINTS" id="PR01506">
    <property type="entry name" value="TATBPROTEIN"/>
</dbReference>
<evidence type="ECO:0000256" key="7">
    <source>
        <dbReference type="ARBA" id="ARBA00023010"/>
    </source>
</evidence>
<feature type="compositionally biased region" description="Low complexity" evidence="10">
    <location>
        <begin position="98"/>
        <end position="135"/>
    </location>
</feature>
<keyword evidence="3 9" id="KW-1003">Cell membrane</keyword>
<comment type="similarity">
    <text evidence="9">Belongs to the TatB family.</text>
</comment>
<accession>A0A6H1UFX1</accession>
<dbReference type="EMBL" id="CP051180">
    <property type="protein sequence ID" value="QIZ77981.1"/>
    <property type="molecule type" value="Genomic_DNA"/>
</dbReference>
<dbReference type="RefSeq" id="WP_168661498.1">
    <property type="nucleotide sequence ID" value="NZ_CP051180.1"/>
</dbReference>
<comment type="subunit">
    <text evidence="9">The Tat system comprises two distinct complexes: a TatABC complex, containing multiple copies of TatA, TatB and TatC subunits, and a separate TatA complex, containing only TatA subunits. Substrates initially bind to the TatABC complex, which probably triggers association of the separate TatA complex to form the active translocon.</text>
</comment>
<evidence type="ECO:0000256" key="10">
    <source>
        <dbReference type="SAM" id="MobiDB-lite"/>
    </source>
</evidence>
<name>A0A6H1UFX1_9GAMM</name>
<evidence type="ECO:0000256" key="4">
    <source>
        <dbReference type="ARBA" id="ARBA00022692"/>
    </source>
</evidence>
<keyword evidence="8 9" id="KW-0472">Membrane</keyword>
<evidence type="ECO:0000256" key="6">
    <source>
        <dbReference type="ARBA" id="ARBA00022989"/>
    </source>
</evidence>
<feature type="transmembrane region" description="Helical" evidence="11">
    <location>
        <begin position="6"/>
        <end position="22"/>
    </location>
</feature>
<evidence type="ECO:0000256" key="3">
    <source>
        <dbReference type="ARBA" id="ARBA00022475"/>
    </source>
</evidence>
<dbReference type="GO" id="GO:0008320">
    <property type="term" value="F:protein transmembrane transporter activity"/>
    <property type="evidence" value="ECO:0007669"/>
    <property type="project" value="UniProtKB-UniRule"/>
</dbReference>
<keyword evidence="13" id="KW-1185">Reference proteome</keyword>
<evidence type="ECO:0000313" key="12">
    <source>
        <dbReference type="EMBL" id="QIZ77981.1"/>
    </source>
</evidence>
<evidence type="ECO:0000313" key="13">
    <source>
        <dbReference type="Proteomes" id="UP000501602"/>
    </source>
</evidence>
<dbReference type="HAMAP" id="MF_00237">
    <property type="entry name" value="TatB"/>
    <property type="match status" value="1"/>
</dbReference>
<dbReference type="PANTHER" id="PTHR33162:SF1">
    <property type="entry name" value="SEC-INDEPENDENT PROTEIN TRANSLOCASE PROTEIN TATA, CHLOROPLASTIC"/>
    <property type="match status" value="1"/>
</dbReference>
<keyword evidence="4 9" id="KW-0812">Transmembrane</keyword>
<keyword evidence="2 9" id="KW-0813">Transport</keyword>
<evidence type="ECO:0000256" key="9">
    <source>
        <dbReference type="HAMAP-Rule" id="MF_00237"/>
    </source>
</evidence>
<feature type="region of interest" description="Disordered" evidence="10">
    <location>
        <begin position="91"/>
        <end position="135"/>
    </location>
</feature>
<evidence type="ECO:0000256" key="8">
    <source>
        <dbReference type="ARBA" id="ARBA00023136"/>
    </source>
</evidence>
<evidence type="ECO:0000256" key="5">
    <source>
        <dbReference type="ARBA" id="ARBA00022927"/>
    </source>
</evidence>
<sequence length="135" mass="14421">MFDGFGFFEIIIVCVIGLVVLGPERLPVAVRSVSRWFTTAKRMATSVRTELEQELKIEQLQTDLKTAESRGLKDLDPDLQKSIEQLRDAASSVTRPYAAPSSDADTAAAPKAEVSAEPAAASDAKPASPSSAAKD</sequence>
<dbReference type="GO" id="GO:0043953">
    <property type="term" value="P:protein transport by the Tat complex"/>
    <property type="evidence" value="ECO:0007669"/>
    <property type="project" value="UniProtKB-UniRule"/>
</dbReference>
<dbReference type="Gene3D" id="1.20.5.3310">
    <property type="match status" value="1"/>
</dbReference>
<organism evidence="12 13">
    <name type="scientific">Ferrimonas lipolytica</name>
    <dbReference type="NCBI Taxonomy" id="2724191"/>
    <lineage>
        <taxon>Bacteria</taxon>
        <taxon>Pseudomonadati</taxon>
        <taxon>Pseudomonadota</taxon>
        <taxon>Gammaproteobacteria</taxon>
        <taxon>Alteromonadales</taxon>
        <taxon>Ferrimonadaceae</taxon>
        <taxon>Ferrimonas</taxon>
    </lineage>
</organism>
<evidence type="ECO:0000256" key="11">
    <source>
        <dbReference type="SAM" id="Phobius"/>
    </source>
</evidence>
<evidence type="ECO:0000256" key="2">
    <source>
        <dbReference type="ARBA" id="ARBA00022448"/>
    </source>
</evidence>
<keyword evidence="6 9" id="KW-1133">Transmembrane helix</keyword>
<dbReference type="NCBIfam" id="TIGR01410">
    <property type="entry name" value="tatB"/>
    <property type="match status" value="1"/>
</dbReference>
<dbReference type="KEGG" id="fes:HER31_14405"/>
<keyword evidence="7 9" id="KW-0811">Translocation</keyword>
<gene>
    <name evidence="9 12" type="primary">tatB</name>
    <name evidence="12" type="ORF">HER31_14405</name>
</gene>
<comment type="subcellular location">
    <subcellularLocation>
        <location evidence="9">Cell membrane</location>
        <topology evidence="9">Single-pass membrane protein</topology>
    </subcellularLocation>
    <subcellularLocation>
        <location evidence="1">Membrane</location>
        <topology evidence="1">Single-pass membrane protein</topology>
    </subcellularLocation>
</comment>